<dbReference type="Proteomes" id="UP000245609">
    <property type="component" value="Unassembled WGS sequence"/>
</dbReference>
<organism evidence="1 2">
    <name type="scientific">Smittium megazygosporum</name>
    <dbReference type="NCBI Taxonomy" id="133381"/>
    <lineage>
        <taxon>Eukaryota</taxon>
        <taxon>Fungi</taxon>
        <taxon>Fungi incertae sedis</taxon>
        <taxon>Zoopagomycota</taxon>
        <taxon>Kickxellomycotina</taxon>
        <taxon>Harpellomycetes</taxon>
        <taxon>Harpellales</taxon>
        <taxon>Legeriomycetaceae</taxon>
        <taxon>Smittium</taxon>
    </lineage>
</organism>
<dbReference type="AlphaFoldDB" id="A0A2T9ZB87"/>
<dbReference type="EMBL" id="MBFS01000746">
    <property type="protein sequence ID" value="PVV01866.1"/>
    <property type="molecule type" value="Genomic_DNA"/>
</dbReference>
<accession>A0A2T9ZB87</accession>
<evidence type="ECO:0000313" key="2">
    <source>
        <dbReference type="Proteomes" id="UP000245609"/>
    </source>
</evidence>
<protein>
    <submittedName>
        <fullName evidence="1">Uncharacterized protein</fullName>
    </submittedName>
</protein>
<sequence>DPDFTKISLEFEDEMEEDRRFVKQNAKYCYLDRRTFLTEYSDIFFLDAAAGRAALYRNGFTLHTLFDNCSMSNKFDLGVVDKLLREITGIGVQFGDSIGNGSTIVNNEVDFPGLNQIYSMEDVDGNNSFSDSSILCGTNAEADLINKVVLNMLSW</sequence>
<proteinExistence type="predicted"/>
<feature type="non-terminal residue" evidence="1">
    <location>
        <position position="1"/>
    </location>
</feature>
<evidence type="ECO:0000313" key="1">
    <source>
        <dbReference type="EMBL" id="PVV01866.1"/>
    </source>
</evidence>
<keyword evidence="2" id="KW-1185">Reference proteome</keyword>
<reference evidence="1 2" key="1">
    <citation type="journal article" date="2018" name="MBio">
        <title>Comparative Genomics Reveals the Core Gene Toolbox for the Fungus-Insect Symbiosis.</title>
        <authorList>
            <person name="Wang Y."/>
            <person name="Stata M."/>
            <person name="Wang W."/>
            <person name="Stajich J.E."/>
            <person name="White M.M."/>
            <person name="Moncalvo J.M."/>
        </authorList>
    </citation>
    <scope>NUCLEOTIDE SEQUENCE [LARGE SCALE GENOMIC DNA]</scope>
    <source>
        <strain evidence="1 2">SC-DP-2</strain>
    </source>
</reference>
<dbReference type="OrthoDB" id="272985at2759"/>
<name>A0A2T9ZB87_9FUNG</name>
<comment type="caution">
    <text evidence="1">The sequence shown here is derived from an EMBL/GenBank/DDBJ whole genome shotgun (WGS) entry which is preliminary data.</text>
</comment>
<gene>
    <name evidence="1" type="ORF">BB560_003702</name>
</gene>